<protein>
    <recommendedName>
        <fullName evidence="5 8">Aldose 1-epimerase</fullName>
        <ecNumber evidence="4 8">5.1.3.3</ecNumber>
    </recommendedName>
</protein>
<evidence type="ECO:0000256" key="1">
    <source>
        <dbReference type="ARBA" id="ARBA00001614"/>
    </source>
</evidence>
<evidence type="ECO:0000313" key="10">
    <source>
        <dbReference type="Proteomes" id="UP001224083"/>
    </source>
</evidence>
<keyword evidence="7 8" id="KW-0119">Carbohydrate metabolism</keyword>
<accession>A0ABT9KC43</accession>
<dbReference type="PROSITE" id="PS00545">
    <property type="entry name" value="ALDOSE_1_EPIMERASE"/>
    <property type="match status" value="1"/>
</dbReference>
<comment type="catalytic activity">
    <reaction evidence="1 8">
        <text>alpha-D-glucose = beta-D-glucose</text>
        <dbReference type="Rhea" id="RHEA:10264"/>
        <dbReference type="ChEBI" id="CHEBI:15903"/>
        <dbReference type="ChEBI" id="CHEBI:17925"/>
        <dbReference type="EC" id="5.1.3.3"/>
    </reaction>
</comment>
<evidence type="ECO:0000256" key="6">
    <source>
        <dbReference type="ARBA" id="ARBA00023235"/>
    </source>
</evidence>
<organism evidence="9 10">
    <name type="scientific">Bisgaard Taxon 45</name>
    <dbReference type="NCBI Taxonomy" id="304289"/>
    <lineage>
        <taxon>Bacteria</taxon>
        <taxon>Pseudomonadati</taxon>
        <taxon>Pseudomonadota</taxon>
        <taxon>Gammaproteobacteria</taxon>
        <taxon>Pasteurellales</taxon>
        <taxon>Pasteurellaceae</taxon>
    </lineage>
</organism>
<evidence type="ECO:0000256" key="8">
    <source>
        <dbReference type="PIRNR" id="PIRNR005096"/>
    </source>
</evidence>
<evidence type="ECO:0000256" key="3">
    <source>
        <dbReference type="ARBA" id="ARBA00006206"/>
    </source>
</evidence>
<dbReference type="PANTHER" id="PTHR10091">
    <property type="entry name" value="ALDOSE-1-EPIMERASE"/>
    <property type="match status" value="1"/>
</dbReference>
<dbReference type="PANTHER" id="PTHR10091:SF0">
    <property type="entry name" value="GALACTOSE MUTAROTASE"/>
    <property type="match status" value="1"/>
</dbReference>
<comment type="similarity">
    <text evidence="3 8">Belongs to the aldose epimerase family.</text>
</comment>
<evidence type="ECO:0000256" key="7">
    <source>
        <dbReference type="ARBA" id="ARBA00023277"/>
    </source>
</evidence>
<dbReference type="Proteomes" id="UP001224083">
    <property type="component" value="Unassembled WGS sequence"/>
</dbReference>
<evidence type="ECO:0000256" key="5">
    <source>
        <dbReference type="ARBA" id="ARBA00014165"/>
    </source>
</evidence>
<dbReference type="NCBIfam" id="NF008277">
    <property type="entry name" value="PRK11055.1"/>
    <property type="match status" value="1"/>
</dbReference>
<dbReference type="InterPro" id="IPR011013">
    <property type="entry name" value="Gal_mutarotase_sf_dom"/>
</dbReference>
<dbReference type="CDD" id="cd09019">
    <property type="entry name" value="galactose_mutarotase_like"/>
    <property type="match status" value="1"/>
</dbReference>
<comment type="pathway">
    <text evidence="2 8">Carbohydrate metabolism; hexose metabolism.</text>
</comment>
<dbReference type="InterPro" id="IPR013458">
    <property type="entry name" value="Ald_epimerase_bac"/>
</dbReference>
<dbReference type="NCBIfam" id="TIGR02636">
    <property type="entry name" value="galM_Leloir"/>
    <property type="match status" value="1"/>
</dbReference>
<dbReference type="PIRSF" id="PIRSF005096">
    <property type="entry name" value="GALM"/>
    <property type="match status" value="1"/>
</dbReference>
<name>A0ABT9KC43_9PAST</name>
<dbReference type="InterPro" id="IPR047215">
    <property type="entry name" value="Galactose_mutarotase-like"/>
</dbReference>
<evidence type="ECO:0000256" key="2">
    <source>
        <dbReference type="ARBA" id="ARBA00005028"/>
    </source>
</evidence>
<dbReference type="EMBL" id="JAQAHH010000002">
    <property type="protein sequence ID" value="MDP9499642.1"/>
    <property type="molecule type" value="Genomic_DNA"/>
</dbReference>
<keyword evidence="6 8" id="KW-0413">Isomerase</keyword>
<evidence type="ECO:0000313" key="9">
    <source>
        <dbReference type="EMBL" id="MDP9499642.1"/>
    </source>
</evidence>
<keyword evidence="10" id="KW-1185">Reference proteome</keyword>
<proteinExistence type="inferred from homology"/>
<sequence>MLSKSTQGIAPDGQSFQLFTLSNATGMSIQLMDWGATWLSCKVPVQHQLREVLLGCQLEDYPKQQVYLGATVGRYANRIANGQFRLNGQTIQLSVNHRAHQLHGGKTGFDCQRWQLEKCGDDFVCFSLFSPDGDQGFPGNLTTRVTYSLTEENCVEIQFEAECDQATPLNLTNHAYFNLNNAELGEDIRAHYLQINADQYLPVNQEGIPCSGLKPVQGTSFDFRDMKSIEKDFLQDEQILVKGYDHAFLLNQDKEHISAILSAADGSLRLQVSTSQPALQVYTGNFLAGTLNRFGSCYQDYMGIALETQALPDTPNHPEWWTLGGMSQAGETYRHWTRFHFSS</sequence>
<dbReference type="Gene3D" id="2.70.98.10">
    <property type="match status" value="1"/>
</dbReference>
<evidence type="ECO:0000256" key="4">
    <source>
        <dbReference type="ARBA" id="ARBA00013185"/>
    </source>
</evidence>
<dbReference type="InterPro" id="IPR018052">
    <property type="entry name" value="Ald1_epimerase_CS"/>
</dbReference>
<comment type="caution">
    <text evidence="9">The sequence shown here is derived from an EMBL/GenBank/DDBJ whole genome shotgun (WGS) entry which is preliminary data.</text>
</comment>
<dbReference type="EC" id="5.1.3.3" evidence="4 8"/>
<reference evidence="9 10" key="1">
    <citation type="submission" date="2022-12" db="EMBL/GenBank/DDBJ databases">
        <title>Genome sequence of Pasteurellaceae Bisgaard Taxon 45.</title>
        <authorList>
            <person name="Foggin C."/>
            <person name="Rosen L.E."/>
            <person name="Henton M."/>
            <person name="Buys A."/>
            <person name="Floyd T."/>
            <person name="Turner A.D."/>
            <person name="Tarbin J."/>
            <person name="Lloyd A.S."/>
            <person name="Chaitezvi C."/>
            <person name="Ellis R.J."/>
            <person name="Roberts H.C."/>
            <person name="Dastjerdi A."/>
            <person name="Nunez A."/>
            <person name="Van Vliet A.H."/>
            <person name="Steinbach F."/>
        </authorList>
    </citation>
    <scope>NUCLEOTIDE SEQUENCE [LARGE SCALE GENOMIC DNA]</scope>
    <source>
        <strain evidence="9 10">VF20HR</strain>
    </source>
</reference>
<dbReference type="InterPro" id="IPR014718">
    <property type="entry name" value="GH-type_carb-bd"/>
</dbReference>
<dbReference type="InterPro" id="IPR008183">
    <property type="entry name" value="Aldose_1/G6P_1-epimerase"/>
</dbReference>
<dbReference type="InterPro" id="IPR015443">
    <property type="entry name" value="Aldose_1-epimerase"/>
</dbReference>
<dbReference type="SUPFAM" id="SSF74650">
    <property type="entry name" value="Galactose mutarotase-like"/>
    <property type="match status" value="1"/>
</dbReference>
<gene>
    <name evidence="9" type="primary">galM</name>
    <name evidence="9" type="ORF">O7M46_01570</name>
</gene>
<dbReference type="Pfam" id="PF01263">
    <property type="entry name" value="Aldose_epim"/>
    <property type="match status" value="1"/>
</dbReference>